<dbReference type="InterPro" id="IPR029759">
    <property type="entry name" value="GPX_AS"/>
</dbReference>
<dbReference type="FunCoup" id="A2GIZ8">
    <property type="interactions" value="162"/>
</dbReference>
<dbReference type="PRINTS" id="PR01011">
    <property type="entry name" value="GLUTPROXDASE"/>
</dbReference>
<dbReference type="AlphaFoldDB" id="A2GIZ8"/>
<dbReference type="PIRSF" id="PIRSF000303">
    <property type="entry name" value="Glutathion_perox"/>
    <property type="match status" value="1"/>
</dbReference>
<gene>
    <name evidence="6" type="ORF">TVAG_248810</name>
</gene>
<evidence type="ECO:0000313" key="7">
    <source>
        <dbReference type="Proteomes" id="UP000001542"/>
    </source>
</evidence>
<dbReference type="KEGG" id="tva:4740500"/>
<evidence type="ECO:0000256" key="3">
    <source>
        <dbReference type="ARBA" id="ARBA00023002"/>
    </source>
</evidence>
<dbReference type="Pfam" id="PF00255">
    <property type="entry name" value="GSHPx"/>
    <property type="match status" value="1"/>
</dbReference>
<dbReference type="GO" id="GO:0004601">
    <property type="term" value="F:peroxidase activity"/>
    <property type="evidence" value="ECO:0007669"/>
    <property type="project" value="UniProtKB-KW"/>
</dbReference>
<proteinExistence type="inferred from homology"/>
<organism evidence="6 7">
    <name type="scientific">Trichomonas vaginalis (strain ATCC PRA-98 / G3)</name>
    <dbReference type="NCBI Taxonomy" id="412133"/>
    <lineage>
        <taxon>Eukaryota</taxon>
        <taxon>Metamonada</taxon>
        <taxon>Parabasalia</taxon>
        <taxon>Trichomonadida</taxon>
        <taxon>Trichomonadidae</taxon>
        <taxon>Trichomonas</taxon>
    </lineage>
</organism>
<evidence type="ECO:0000256" key="1">
    <source>
        <dbReference type="ARBA" id="ARBA00006926"/>
    </source>
</evidence>
<evidence type="ECO:0000256" key="4">
    <source>
        <dbReference type="PIRSR" id="PIRSR000303-1"/>
    </source>
</evidence>
<dbReference type="InterPro" id="IPR029760">
    <property type="entry name" value="GPX_CS"/>
</dbReference>
<name>A2GIZ8_TRIV3</name>
<keyword evidence="2 5" id="KW-0575">Peroxidase</keyword>
<dbReference type="EMBL" id="DS116332">
    <property type="protein sequence ID" value="EAX82870.1"/>
    <property type="molecule type" value="Genomic_DNA"/>
</dbReference>
<evidence type="ECO:0000313" key="6">
    <source>
        <dbReference type="EMBL" id="EAX82870.1"/>
    </source>
</evidence>
<feature type="active site" evidence="4">
    <location>
        <position position="35"/>
    </location>
</feature>
<dbReference type="SUPFAM" id="SSF52833">
    <property type="entry name" value="Thioredoxin-like"/>
    <property type="match status" value="1"/>
</dbReference>
<keyword evidence="7" id="KW-1185">Reference proteome</keyword>
<dbReference type="Proteomes" id="UP000001542">
    <property type="component" value="Unassembled WGS sequence"/>
</dbReference>
<dbReference type="PANTHER" id="PTHR11592">
    <property type="entry name" value="GLUTATHIONE PEROXIDASE"/>
    <property type="match status" value="1"/>
</dbReference>
<dbReference type="OrthoDB" id="446890at2759"/>
<dbReference type="FunFam" id="3.40.30.10:FF:000010">
    <property type="entry name" value="Glutathione peroxidase"/>
    <property type="match status" value="1"/>
</dbReference>
<protein>
    <recommendedName>
        <fullName evidence="5">Glutathione peroxidase</fullName>
    </recommendedName>
</protein>
<sequence>MSIYEFVVKDNKGNDFHFDTLKGKVIMIVNTASKCGFTPQYKDLEALYQKHKDEGFEIIAFPCNQFLSQEPGTDEEIASFCSLNYGVTFPIMKKINVNGEYAADIYKFLKEKESGFLGSAIKWNFTKFLISRDGKKIKRYAPTTNPSSIEKDVVEFIKEQ</sequence>
<dbReference type="PROSITE" id="PS00460">
    <property type="entry name" value="GLUTATHIONE_PEROXID_1"/>
    <property type="match status" value="1"/>
</dbReference>
<accession>A2GIZ8</accession>
<dbReference type="VEuPathDB" id="TrichDB:TVAG_248810"/>
<keyword evidence="3 5" id="KW-0560">Oxidoreductase</keyword>
<dbReference type="CDD" id="cd00340">
    <property type="entry name" value="GSH_Peroxidase"/>
    <property type="match status" value="1"/>
</dbReference>
<dbReference type="GO" id="GO:0034599">
    <property type="term" value="P:cellular response to oxidative stress"/>
    <property type="evidence" value="ECO:0000318"/>
    <property type="project" value="GO_Central"/>
</dbReference>
<dbReference type="Gene3D" id="3.40.30.10">
    <property type="entry name" value="Glutaredoxin"/>
    <property type="match status" value="1"/>
</dbReference>
<dbReference type="OMA" id="TFPMTEK"/>
<dbReference type="InterPro" id="IPR000889">
    <property type="entry name" value="Glutathione_peroxidase"/>
</dbReference>
<evidence type="ECO:0000256" key="2">
    <source>
        <dbReference type="ARBA" id="ARBA00022559"/>
    </source>
</evidence>
<dbReference type="InterPro" id="IPR036249">
    <property type="entry name" value="Thioredoxin-like_sf"/>
</dbReference>
<comment type="similarity">
    <text evidence="1 5">Belongs to the glutathione peroxidase family.</text>
</comment>
<evidence type="ECO:0000256" key="5">
    <source>
        <dbReference type="RuleBase" id="RU000499"/>
    </source>
</evidence>
<reference evidence="6" key="1">
    <citation type="submission" date="2006-10" db="EMBL/GenBank/DDBJ databases">
        <authorList>
            <person name="Amadeo P."/>
            <person name="Zhao Q."/>
            <person name="Wortman J."/>
            <person name="Fraser-Liggett C."/>
            <person name="Carlton J."/>
        </authorList>
    </citation>
    <scope>NUCLEOTIDE SEQUENCE</scope>
    <source>
        <strain evidence="6">G3</strain>
    </source>
</reference>
<dbReference type="SMR" id="A2GIZ8"/>
<dbReference type="STRING" id="5722.A2GIZ8"/>
<reference evidence="6" key="2">
    <citation type="journal article" date="2007" name="Science">
        <title>Draft genome sequence of the sexually transmitted pathogen Trichomonas vaginalis.</title>
        <authorList>
            <person name="Carlton J.M."/>
            <person name="Hirt R.P."/>
            <person name="Silva J.C."/>
            <person name="Delcher A.L."/>
            <person name="Schatz M."/>
            <person name="Zhao Q."/>
            <person name="Wortman J.R."/>
            <person name="Bidwell S.L."/>
            <person name="Alsmark U.C.M."/>
            <person name="Besteiro S."/>
            <person name="Sicheritz-Ponten T."/>
            <person name="Noel C.J."/>
            <person name="Dacks J.B."/>
            <person name="Foster P.G."/>
            <person name="Simillion C."/>
            <person name="Van de Peer Y."/>
            <person name="Miranda-Saavedra D."/>
            <person name="Barton G.J."/>
            <person name="Westrop G.D."/>
            <person name="Mueller S."/>
            <person name="Dessi D."/>
            <person name="Fiori P.L."/>
            <person name="Ren Q."/>
            <person name="Paulsen I."/>
            <person name="Zhang H."/>
            <person name="Bastida-Corcuera F.D."/>
            <person name="Simoes-Barbosa A."/>
            <person name="Brown M.T."/>
            <person name="Hayes R.D."/>
            <person name="Mukherjee M."/>
            <person name="Okumura C.Y."/>
            <person name="Schneider R."/>
            <person name="Smith A.J."/>
            <person name="Vanacova S."/>
            <person name="Villalvazo M."/>
            <person name="Haas B.J."/>
            <person name="Pertea M."/>
            <person name="Feldblyum T.V."/>
            <person name="Utterback T.R."/>
            <person name="Shu C.L."/>
            <person name="Osoegawa K."/>
            <person name="de Jong P.J."/>
            <person name="Hrdy I."/>
            <person name="Horvathova L."/>
            <person name="Zubacova Z."/>
            <person name="Dolezal P."/>
            <person name="Malik S.B."/>
            <person name="Logsdon J.M. Jr."/>
            <person name="Henze K."/>
            <person name="Gupta A."/>
            <person name="Wang C.C."/>
            <person name="Dunne R.L."/>
            <person name="Upcroft J.A."/>
            <person name="Upcroft P."/>
            <person name="White O."/>
            <person name="Salzberg S.L."/>
            <person name="Tang P."/>
            <person name="Chiu C.-H."/>
            <person name="Lee Y.-S."/>
            <person name="Embley T.M."/>
            <person name="Coombs G.H."/>
            <person name="Mottram J.C."/>
            <person name="Tachezy J."/>
            <person name="Fraser-Liggett C.M."/>
            <person name="Johnson P.J."/>
        </authorList>
    </citation>
    <scope>NUCLEOTIDE SEQUENCE [LARGE SCALE GENOMIC DNA]</scope>
    <source>
        <strain evidence="6">G3</strain>
    </source>
</reference>
<dbReference type="eggNOG" id="KOG1651">
    <property type="taxonomic scope" value="Eukaryota"/>
</dbReference>
<dbReference type="PROSITE" id="PS51355">
    <property type="entry name" value="GLUTATHIONE_PEROXID_3"/>
    <property type="match status" value="1"/>
</dbReference>
<dbReference type="InParanoid" id="A2GIZ8"/>
<dbReference type="RefSeq" id="XP_001295800.1">
    <property type="nucleotide sequence ID" value="XM_001295799.1"/>
</dbReference>
<dbReference type="VEuPathDB" id="TrichDB:TVAGG3_0707900"/>
<dbReference type="PANTHER" id="PTHR11592:SF78">
    <property type="entry name" value="GLUTATHIONE PEROXIDASE"/>
    <property type="match status" value="1"/>
</dbReference>
<dbReference type="PROSITE" id="PS00763">
    <property type="entry name" value="GLUTATHIONE_PEROXID_2"/>
    <property type="match status" value="1"/>
</dbReference>